<evidence type="ECO:0000313" key="2">
    <source>
        <dbReference type="EMBL" id="EHN01063.1"/>
    </source>
</evidence>
<comment type="caution">
    <text evidence="2">The sequence shown here is derived from an EMBL/GenBank/DDBJ whole genome shotgun (WGS) entry which is preliminary data.</text>
</comment>
<reference evidence="2 3" key="1">
    <citation type="journal article" date="2012" name="FEMS Yeast Res.">
        <title>The genome sequence of the wine yeast VIN7 reveals an allotriploid hybrid genome with Saccharomyces cerevisiae and Saccharomyces kudriavzevii origins.</title>
        <authorList>
            <person name="Borneman A.R."/>
            <person name="Desany B.A."/>
            <person name="Riches D."/>
            <person name="Affourtit J.P."/>
            <person name="Forgan A.H."/>
            <person name="Pretorius I.S."/>
            <person name="Egholm M."/>
            <person name="Chambers P.J."/>
        </authorList>
    </citation>
    <scope>NUCLEOTIDE SEQUENCE [LARGE SCALE GENOMIC DNA]</scope>
    <source>
        <strain evidence="2 3">VIN7</strain>
    </source>
</reference>
<proteinExistence type="predicted"/>
<feature type="region of interest" description="Disordered" evidence="1">
    <location>
        <begin position="55"/>
        <end position="124"/>
    </location>
</feature>
<keyword evidence="3" id="KW-1185">Reference proteome</keyword>
<protein>
    <submittedName>
        <fullName evidence="2">Uncharacterized protein</fullName>
    </submittedName>
</protein>
<dbReference type="Proteomes" id="UP000009009">
    <property type="component" value="Unassembled WGS sequence"/>
</dbReference>
<name>H0GYQ8_SACCK</name>
<evidence type="ECO:0000313" key="3">
    <source>
        <dbReference type="Proteomes" id="UP000009009"/>
    </source>
</evidence>
<sequence>MRIFLDENVYRIPTAIQENLVRSQNTININNDDNIASKMQSKISDNEINYKELSDDESDYCSHNPTTDSVTVTSKNDKTDSVIIESQQERSVEPSVESVHDTVPLEKGALKETLNSEVQKMKLT</sequence>
<gene>
    <name evidence="2" type="ORF">VIN7_8909</name>
</gene>
<dbReference type="EMBL" id="AGVY01000316">
    <property type="protein sequence ID" value="EHN01063.1"/>
    <property type="molecule type" value="Genomic_DNA"/>
</dbReference>
<dbReference type="HOGENOM" id="CLU_2005217_0_0_1"/>
<accession>H0GYQ8</accession>
<evidence type="ECO:0000256" key="1">
    <source>
        <dbReference type="SAM" id="MobiDB-lite"/>
    </source>
</evidence>
<feature type="compositionally biased region" description="Basic and acidic residues" evidence="1">
    <location>
        <begin position="87"/>
        <end position="110"/>
    </location>
</feature>
<dbReference type="AlphaFoldDB" id="H0GYQ8"/>
<organism evidence="2 3">
    <name type="scientific">Saccharomyces cerevisiae x Saccharomyces kudriavzevii (strain VIN7)</name>
    <name type="common">Yeast</name>
    <dbReference type="NCBI Taxonomy" id="1095631"/>
    <lineage>
        <taxon>Eukaryota</taxon>
        <taxon>Fungi</taxon>
        <taxon>Dikarya</taxon>
        <taxon>Ascomycota</taxon>
        <taxon>Saccharomycotina</taxon>
        <taxon>Saccharomycetes</taxon>
        <taxon>Saccharomycetales</taxon>
        <taxon>Saccharomycetaceae</taxon>
        <taxon>Saccharomyces</taxon>
    </lineage>
</organism>
<feature type="compositionally biased region" description="Polar residues" evidence="1">
    <location>
        <begin position="61"/>
        <end position="74"/>
    </location>
</feature>